<dbReference type="RefSeq" id="WP_109599276.1">
    <property type="nucleotide sequence ID" value="NZ_BONA01000070.1"/>
</dbReference>
<dbReference type="AlphaFoldDB" id="A0A316F881"/>
<keyword evidence="3" id="KW-1185">Reference proteome</keyword>
<dbReference type="Proteomes" id="UP000245697">
    <property type="component" value="Unassembled WGS sequence"/>
</dbReference>
<name>A0A316F881_9ACTN</name>
<proteinExistence type="predicted"/>
<evidence type="ECO:0000256" key="1">
    <source>
        <dbReference type="SAM" id="MobiDB-lite"/>
    </source>
</evidence>
<sequence length="353" mass="36164">MEAFGGARHDGRGGQRWSLDGDLGGELAGSGGDAAEVEGRFGDADGGAAQRGGRGGGDPALTGGEAAQGFAGFDGAGQVVAARRDGELRDLGHLVATGTADPGQPGLPPGPEHPLPHARIAFAQVVVEFADADPAVAVAVGGSAGDTFGDEAGEGRRFGAGGGGDDDAALPFGGAGGPEVVAGVDGPTGAPVEQHHGLPGPAALHQCGDLRHVDGGVRGPAHHGVGGGQIQPSAGPGQHHAPEVDEDTVLLITPLEQGLDPPVGLARPGIPQMRRLEPAERRIAEHLRERRHIGRRHRESAQHRIVVLFDADDYRKPSPVHRLHHPSSMVRCRGRTRNPEKITNCALSAAQRF</sequence>
<evidence type="ECO:0000313" key="2">
    <source>
        <dbReference type="EMBL" id="PWK41226.1"/>
    </source>
</evidence>
<gene>
    <name evidence="2" type="ORF">BC793_11793</name>
</gene>
<feature type="region of interest" description="Disordered" evidence="1">
    <location>
        <begin position="1"/>
        <end position="66"/>
    </location>
</feature>
<accession>A0A316F881</accession>
<reference evidence="2 3" key="1">
    <citation type="submission" date="2018-05" db="EMBL/GenBank/DDBJ databases">
        <title>Genomic Encyclopedia of Archaeal and Bacterial Type Strains, Phase II (KMG-II): from individual species to whole genera.</title>
        <authorList>
            <person name="Goeker M."/>
        </authorList>
    </citation>
    <scope>NUCLEOTIDE SEQUENCE [LARGE SCALE GENOMIC DNA]</scope>
    <source>
        <strain evidence="2 3">DSM 45184</strain>
    </source>
</reference>
<protein>
    <submittedName>
        <fullName evidence="2">Uncharacterized protein</fullName>
    </submittedName>
</protein>
<organism evidence="2 3">
    <name type="scientific">Actinoplanes xinjiangensis</name>
    <dbReference type="NCBI Taxonomy" id="512350"/>
    <lineage>
        <taxon>Bacteria</taxon>
        <taxon>Bacillati</taxon>
        <taxon>Actinomycetota</taxon>
        <taxon>Actinomycetes</taxon>
        <taxon>Micromonosporales</taxon>
        <taxon>Micromonosporaceae</taxon>
        <taxon>Actinoplanes</taxon>
    </lineage>
</organism>
<dbReference type="EMBL" id="QGGR01000017">
    <property type="protein sequence ID" value="PWK41226.1"/>
    <property type="molecule type" value="Genomic_DNA"/>
</dbReference>
<feature type="compositionally biased region" description="Gly residues" evidence="1">
    <location>
        <begin position="49"/>
        <end position="58"/>
    </location>
</feature>
<feature type="compositionally biased region" description="Gly residues" evidence="1">
    <location>
        <begin position="22"/>
        <end position="32"/>
    </location>
</feature>
<dbReference type="OrthoDB" id="9848216at2"/>
<feature type="region of interest" description="Disordered" evidence="1">
    <location>
        <begin position="219"/>
        <end position="242"/>
    </location>
</feature>
<evidence type="ECO:0000313" key="3">
    <source>
        <dbReference type="Proteomes" id="UP000245697"/>
    </source>
</evidence>
<comment type="caution">
    <text evidence="2">The sequence shown here is derived from an EMBL/GenBank/DDBJ whole genome shotgun (WGS) entry which is preliminary data.</text>
</comment>